<protein>
    <submittedName>
        <fullName evidence="1">Uncharacterized protein</fullName>
    </submittedName>
</protein>
<sequence length="294" mass="32678">VRASKGNLLHQHLIYLLFKYVMDAHALNHFPTIIGLARHHPPPSPLPHPVTRHLLRHLNPLPSFDPKVEITSHCDAISSPPAYSLPQFLDSTTPAVDSHSSLVSPSLVSRSVVPPNLDALDTVKVDPISEILLRLTNAYHDSPIISSSGGKLDVSKEMEEDSSFEVEEVVEEEKGYAEEDVVKDITEEISDEVSEKEVIEEAAEDVPTQEADLEPSVDADKRVKTTVELIHGILGNITIVFNVIRRCKITTDTTWPHLYNNCKDLLNVVETFVSKIEDSAVKEVIEELKNNIPI</sequence>
<reference evidence="1 2" key="1">
    <citation type="journal article" date="2021" name="Nat. Plants">
        <title>The Taxus genome provides insights into paclitaxel biosynthesis.</title>
        <authorList>
            <person name="Xiong X."/>
            <person name="Gou J."/>
            <person name="Liao Q."/>
            <person name="Li Y."/>
            <person name="Zhou Q."/>
            <person name="Bi G."/>
            <person name="Li C."/>
            <person name="Du R."/>
            <person name="Wang X."/>
            <person name="Sun T."/>
            <person name="Guo L."/>
            <person name="Liang H."/>
            <person name="Lu P."/>
            <person name="Wu Y."/>
            <person name="Zhang Z."/>
            <person name="Ro D.K."/>
            <person name="Shang Y."/>
            <person name="Huang S."/>
            <person name="Yan J."/>
        </authorList>
    </citation>
    <scope>NUCLEOTIDE SEQUENCE [LARGE SCALE GENOMIC DNA]</scope>
    <source>
        <strain evidence="1">Ta-2019</strain>
    </source>
</reference>
<dbReference type="EMBL" id="JAHRHJ020000003">
    <property type="protein sequence ID" value="KAH9322088.1"/>
    <property type="molecule type" value="Genomic_DNA"/>
</dbReference>
<gene>
    <name evidence="1" type="ORF">KI387_016727</name>
</gene>
<name>A0AA38GHJ9_TAXCH</name>
<proteinExistence type="predicted"/>
<dbReference type="Proteomes" id="UP000824469">
    <property type="component" value="Unassembled WGS sequence"/>
</dbReference>
<accession>A0AA38GHJ9</accession>
<keyword evidence="2" id="KW-1185">Reference proteome</keyword>
<organism evidence="1 2">
    <name type="scientific">Taxus chinensis</name>
    <name type="common">Chinese yew</name>
    <name type="synonym">Taxus wallichiana var. chinensis</name>
    <dbReference type="NCBI Taxonomy" id="29808"/>
    <lineage>
        <taxon>Eukaryota</taxon>
        <taxon>Viridiplantae</taxon>
        <taxon>Streptophyta</taxon>
        <taxon>Embryophyta</taxon>
        <taxon>Tracheophyta</taxon>
        <taxon>Spermatophyta</taxon>
        <taxon>Pinopsida</taxon>
        <taxon>Pinidae</taxon>
        <taxon>Conifers II</taxon>
        <taxon>Cupressales</taxon>
        <taxon>Taxaceae</taxon>
        <taxon>Taxus</taxon>
    </lineage>
</organism>
<dbReference type="AlphaFoldDB" id="A0AA38GHJ9"/>
<evidence type="ECO:0000313" key="1">
    <source>
        <dbReference type="EMBL" id="KAH9322088.1"/>
    </source>
</evidence>
<comment type="caution">
    <text evidence="1">The sequence shown here is derived from an EMBL/GenBank/DDBJ whole genome shotgun (WGS) entry which is preliminary data.</text>
</comment>
<feature type="non-terminal residue" evidence="1">
    <location>
        <position position="1"/>
    </location>
</feature>
<evidence type="ECO:0000313" key="2">
    <source>
        <dbReference type="Proteomes" id="UP000824469"/>
    </source>
</evidence>